<feature type="region of interest" description="Disordered" evidence="1">
    <location>
        <begin position="28"/>
        <end position="58"/>
    </location>
</feature>
<evidence type="ECO:0000313" key="3">
    <source>
        <dbReference type="Proteomes" id="UP001601521"/>
    </source>
</evidence>
<organism evidence="2 3">
    <name type="scientific">Nocardia africana</name>
    <dbReference type="NCBI Taxonomy" id="134964"/>
    <lineage>
        <taxon>Bacteria</taxon>
        <taxon>Bacillati</taxon>
        <taxon>Actinomycetota</taxon>
        <taxon>Actinomycetes</taxon>
        <taxon>Mycobacteriales</taxon>
        <taxon>Nocardiaceae</taxon>
        <taxon>Nocardia</taxon>
    </lineage>
</organism>
<gene>
    <name evidence="2" type="ORF">ACFYTH_05260</name>
</gene>
<comment type="caution">
    <text evidence="2">The sequence shown here is derived from an EMBL/GenBank/DDBJ whole genome shotgun (WGS) entry which is preliminary data.</text>
</comment>
<keyword evidence="3" id="KW-1185">Reference proteome</keyword>
<accession>A0ABW6NDX8</accession>
<evidence type="ECO:0000256" key="1">
    <source>
        <dbReference type="SAM" id="MobiDB-lite"/>
    </source>
</evidence>
<sequence>MRDVSGPSESGLSADLPSYVRIRVQFPESAAQSARRTSAHRDFDPFMPPNPPRKSTRP</sequence>
<reference evidence="2 3" key="1">
    <citation type="submission" date="2024-10" db="EMBL/GenBank/DDBJ databases">
        <title>The Natural Products Discovery Center: Release of the First 8490 Sequenced Strains for Exploring Actinobacteria Biosynthetic Diversity.</title>
        <authorList>
            <person name="Kalkreuter E."/>
            <person name="Kautsar S.A."/>
            <person name="Yang D."/>
            <person name="Bader C.D."/>
            <person name="Teijaro C.N."/>
            <person name="Fluegel L."/>
            <person name="Davis C.M."/>
            <person name="Simpson J.R."/>
            <person name="Lauterbach L."/>
            <person name="Steele A.D."/>
            <person name="Gui C."/>
            <person name="Meng S."/>
            <person name="Li G."/>
            <person name="Viehrig K."/>
            <person name="Ye F."/>
            <person name="Su P."/>
            <person name="Kiefer A.F."/>
            <person name="Nichols A."/>
            <person name="Cepeda A.J."/>
            <person name="Yan W."/>
            <person name="Fan B."/>
            <person name="Jiang Y."/>
            <person name="Adhikari A."/>
            <person name="Zheng C.-J."/>
            <person name="Schuster L."/>
            <person name="Cowan T.M."/>
            <person name="Smanski M.J."/>
            <person name="Chevrette M.G."/>
            <person name="De Carvalho L.P.S."/>
            <person name="Shen B."/>
        </authorList>
    </citation>
    <scope>NUCLEOTIDE SEQUENCE [LARGE SCALE GENOMIC DNA]</scope>
    <source>
        <strain evidence="2 3">NPDC004550</strain>
    </source>
</reference>
<dbReference type="Proteomes" id="UP001601521">
    <property type="component" value="Unassembled WGS sequence"/>
</dbReference>
<dbReference type="EMBL" id="JBIALX010000002">
    <property type="protein sequence ID" value="MFF0452767.1"/>
    <property type="molecule type" value="Genomic_DNA"/>
</dbReference>
<proteinExistence type="predicted"/>
<dbReference type="RefSeq" id="WP_387249438.1">
    <property type="nucleotide sequence ID" value="NZ_JBIALX010000002.1"/>
</dbReference>
<name>A0ABW6NDX8_9NOCA</name>
<evidence type="ECO:0000313" key="2">
    <source>
        <dbReference type="EMBL" id="MFF0452767.1"/>
    </source>
</evidence>
<protein>
    <submittedName>
        <fullName evidence="2">Uncharacterized protein</fullName>
    </submittedName>
</protein>